<reference evidence="3 4" key="1">
    <citation type="submission" date="2014-02" db="EMBL/GenBank/DDBJ databases">
        <title>The genome sequence of Colletotrichum fioriniae PJ7.</title>
        <authorList>
            <person name="Baroncelli R."/>
            <person name="Thon M.R."/>
        </authorList>
    </citation>
    <scope>NUCLEOTIDE SEQUENCE [LARGE SCALE GENOMIC DNA]</scope>
    <source>
        <strain evidence="3 4">PJ7</strain>
    </source>
</reference>
<accession>A0A010RZ73</accession>
<comment type="caution">
    <text evidence="3">The sequence shown here is derived from an EMBL/GenBank/DDBJ whole genome shotgun (WGS) entry which is preliminary data.</text>
</comment>
<feature type="compositionally biased region" description="Low complexity" evidence="1">
    <location>
        <begin position="417"/>
        <end position="428"/>
    </location>
</feature>
<sequence length="852" mass="96372">MPGSKRATTSAEQWDSLREQILKLYTTKTLDEVIQVLKDEHHFSVTKRQLVYRLSNWGCAKYGKARESIPADKTGEETKETTYIDSNDTETHLETVPSSGGRFAPKSDHPSDSLKYREITRLLVQYIHESMISGSVFVDLADHISRGHRLFKWATETNRIIDAIRLSHSYDSAVLLKPFQDKLEALDELIVDEFPHLLSTLFVVWKNTTQITDNAARSYFVSRVHNLCQRLLGRQHVLSEIFGCLRHGSFDPASCLERLEVLPSELYAHKSQALVPSFERYETSDYHTASSLYSATDRNRGHRPGGNHPGSIPGSMFLAQRSKEDNKKYPWPQSPTGGWTKAVHEEPLTNKLAGVGTHLSLLVRPLVAKSSPLGIPERHQSSKDNPDLLAVGSQYSLAAQADRIRTGNWKEEWSAANTPPSENPSTPTQVDVDTRVIKDDSMSNDEESDISSTSTANEGQRVRAVEEEKRRTVQMVMDVFLRDLDRHVEEITSSLLEVKLEDESETRQVPLQTEGSTARTENRTTRKRPKLCGEGENSDKRKGKYRAGDEDQGNESDEGEDDGERSRKVPDMKGEPKGMLLACPFFKWNPLGYQRKKECAGPGWPTVHRLKVAQLCEINDEAGLSEEFKFGPDIERLLRVRSSPRLTVAAKWKQVYKILFDVREDEIPTPYYDHDISALDREETLMEFARRDIVIRVRQHIEAEVEQRFAGVAPELIAELRDIVRNMGPSLMQNFERSQEQARTIDREEALMGPPPPPVLDESSTTAAQIPGNDEGEMAVVPGTVLNTDNNLTRNFPLDDPHQEFYSAWPEASGIGTQDQRIVEEEEPLDPSLLDVDFDFDFLNSEGDNDTF</sequence>
<dbReference type="HOGENOM" id="CLU_334939_0_0_1"/>
<organism evidence="3 4">
    <name type="scientific">Colletotrichum fioriniae PJ7</name>
    <dbReference type="NCBI Taxonomy" id="1445577"/>
    <lineage>
        <taxon>Eukaryota</taxon>
        <taxon>Fungi</taxon>
        <taxon>Dikarya</taxon>
        <taxon>Ascomycota</taxon>
        <taxon>Pezizomycotina</taxon>
        <taxon>Sordariomycetes</taxon>
        <taxon>Hypocreomycetidae</taxon>
        <taxon>Glomerellales</taxon>
        <taxon>Glomerellaceae</taxon>
        <taxon>Colletotrichum</taxon>
        <taxon>Colletotrichum acutatum species complex</taxon>
    </lineage>
</organism>
<feature type="region of interest" description="Disordered" evidence="1">
    <location>
        <begin position="413"/>
        <end position="432"/>
    </location>
</feature>
<feature type="compositionally biased region" description="Polar residues" evidence="1">
    <location>
        <begin position="507"/>
        <end position="519"/>
    </location>
</feature>
<evidence type="ECO:0000259" key="2">
    <source>
        <dbReference type="Pfam" id="PF14420"/>
    </source>
</evidence>
<dbReference type="InterPro" id="IPR025676">
    <property type="entry name" value="Clr5_dom"/>
</dbReference>
<evidence type="ECO:0000313" key="3">
    <source>
        <dbReference type="EMBL" id="EXF83554.1"/>
    </source>
</evidence>
<feature type="region of interest" description="Disordered" evidence="1">
    <location>
        <begin position="501"/>
        <end position="575"/>
    </location>
</feature>
<dbReference type="Proteomes" id="UP000020467">
    <property type="component" value="Unassembled WGS sequence"/>
</dbReference>
<dbReference type="KEGG" id="cfj:CFIO01_00696"/>
<dbReference type="AlphaFoldDB" id="A0A010RZ73"/>
<gene>
    <name evidence="3" type="ORF">CFIO01_00696</name>
</gene>
<feature type="compositionally biased region" description="Acidic residues" evidence="1">
    <location>
        <begin position="550"/>
        <end position="563"/>
    </location>
</feature>
<evidence type="ECO:0000313" key="4">
    <source>
        <dbReference type="Proteomes" id="UP000020467"/>
    </source>
</evidence>
<feature type="domain" description="Clr5" evidence="2">
    <location>
        <begin position="10"/>
        <end position="60"/>
    </location>
</feature>
<dbReference type="OrthoDB" id="4805701at2759"/>
<dbReference type="Pfam" id="PF14420">
    <property type="entry name" value="Clr5"/>
    <property type="match status" value="1"/>
</dbReference>
<dbReference type="EMBL" id="JARH01000224">
    <property type="protein sequence ID" value="EXF83554.1"/>
    <property type="molecule type" value="Genomic_DNA"/>
</dbReference>
<keyword evidence="4" id="KW-1185">Reference proteome</keyword>
<feature type="region of interest" description="Disordered" evidence="1">
    <location>
        <begin position="295"/>
        <end position="315"/>
    </location>
</feature>
<feature type="region of interest" description="Disordered" evidence="1">
    <location>
        <begin position="441"/>
        <end position="468"/>
    </location>
</feature>
<feature type="compositionally biased region" description="Basic and acidic residues" evidence="1">
    <location>
        <begin position="531"/>
        <end position="540"/>
    </location>
</feature>
<dbReference type="PANTHER" id="PTHR38166:SF1">
    <property type="entry name" value="C2H2-TYPE DOMAIN-CONTAINING PROTEIN"/>
    <property type="match status" value="1"/>
</dbReference>
<proteinExistence type="predicted"/>
<name>A0A010RZ73_9PEZI</name>
<evidence type="ECO:0000256" key="1">
    <source>
        <dbReference type="SAM" id="MobiDB-lite"/>
    </source>
</evidence>
<protein>
    <recommendedName>
        <fullName evidence="2">Clr5 domain-containing protein</fullName>
    </recommendedName>
</protein>
<dbReference type="PANTHER" id="PTHR38166">
    <property type="entry name" value="C2H2-TYPE DOMAIN-CONTAINING PROTEIN-RELATED"/>
    <property type="match status" value="1"/>
</dbReference>
<feature type="compositionally biased region" description="Basic and acidic residues" evidence="1">
    <location>
        <begin position="564"/>
        <end position="575"/>
    </location>
</feature>
<dbReference type="eggNOG" id="ENOG502RNVY">
    <property type="taxonomic scope" value="Eukaryota"/>
</dbReference>